<feature type="compositionally biased region" description="Polar residues" evidence="3">
    <location>
        <begin position="120"/>
        <end position="129"/>
    </location>
</feature>
<feature type="compositionally biased region" description="Basic and acidic residues" evidence="3">
    <location>
        <begin position="491"/>
        <end position="501"/>
    </location>
</feature>
<feature type="compositionally biased region" description="Low complexity" evidence="3">
    <location>
        <begin position="130"/>
        <end position="152"/>
    </location>
</feature>
<feature type="region of interest" description="Disordered" evidence="3">
    <location>
        <begin position="740"/>
        <end position="803"/>
    </location>
</feature>
<feature type="compositionally biased region" description="Acidic residues" evidence="3">
    <location>
        <begin position="426"/>
        <end position="444"/>
    </location>
</feature>
<dbReference type="SMART" id="SM00326">
    <property type="entry name" value="SH3"/>
    <property type="match status" value="1"/>
</dbReference>
<dbReference type="InterPro" id="IPR035552">
    <property type="entry name" value="Mti1_SH3"/>
</dbReference>
<comment type="caution">
    <text evidence="5">The sequence shown here is derived from an EMBL/GenBank/DDBJ whole genome shotgun (WGS) entry which is preliminary data.</text>
</comment>
<evidence type="ECO:0000256" key="1">
    <source>
        <dbReference type="ARBA" id="ARBA00022443"/>
    </source>
</evidence>
<accession>A0A9W4DN02</accession>
<dbReference type="InterPro" id="IPR001452">
    <property type="entry name" value="SH3_domain"/>
</dbReference>
<name>A0A9W4DN02_BLUGR</name>
<dbReference type="Proteomes" id="UP000683417">
    <property type="component" value="Unassembled WGS sequence"/>
</dbReference>
<feature type="compositionally biased region" description="Pro residues" evidence="3">
    <location>
        <begin position="752"/>
        <end position="769"/>
    </location>
</feature>
<feature type="region of interest" description="Disordered" evidence="3">
    <location>
        <begin position="231"/>
        <end position="366"/>
    </location>
</feature>
<proteinExistence type="predicted"/>
<dbReference type="PANTHER" id="PTHR46026:SF1">
    <property type="entry name" value="RHO-TYPE GUANINE NUCLEOTIDE EXCHANGE FACTOR, ISOFORM F"/>
    <property type="match status" value="1"/>
</dbReference>
<feature type="compositionally biased region" description="Basic and acidic residues" evidence="3">
    <location>
        <begin position="264"/>
        <end position="275"/>
    </location>
</feature>
<feature type="compositionally biased region" description="Basic and acidic residues" evidence="3">
    <location>
        <begin position="313"/>
        <end position="344"/>
    </location>
</feature>
<feature type="compositionally biased region" description="Polar residues" evidence="3">
    <location>
        <begin position="673"/>
        <end position="698"/>
    </location>
</feature>
<evidence type="ECO:0000256" key="3">
    <source>
        <dbReference type="SAM" id="MobiDB-lite"/>
    </source>
</evidence>
<reference evidence="5" key="1">
    <citation type="submission" date="2020-10" db="EMBL/GenBank/DDBJ databases">
        <authorList>
            <person name="Muller C M."/>
        </authorList>
    </citation>
    <scope>NUCLEOTIDE SEQUENCE</scope>
    <source>
        <strain evidence="5">THUN-12</strain>
    </source>
</reference>
<evidence type="ECO:0000256" key="2">
    <source>
        <dbReference type="PROSITE-ProRule" id="PRU00192"/>
    </source>
</evidence>
<feature type="compositionally biased region" description="Basic and acidic residues" evidence="3">
    <location>
        <begin position="286"/>
        <end position="296"/>
    </location>
</feature>
<gene>
    <name evidence="5" type="ORF">BGTH12_LOCUS6137</name>
</gene>
<feature type="compositionally biased region" description="Polar residues" evidence="3">
    <location>
        <begin position="153"/>
        <end position="169"/>
    </location>
</feature>
<evidence type="ECO:0000313" key="6">
    <source>
        <dbReference type="Proteomes" id="UP000683417"/>
    </source>
</evidence>
<dbReference type="PROSITE" id="PS50002">
    <property type="entry name" value="SH3"/>
    <property type="match status" value="1"/>
</dbReference>
<feature type="compositionally biased region" description="Polar residues" evidence="3">
    <location>
        <begin position="408"/>
        <end position="425"/>
    </location>
</feature>
<feature type="compositionally biased region" description="Polar residues" evidence="3">
    <location>
        <begin position="83"/>
        <end position="103"/>
    </location>
</feature>
<sequence>MAYRPLKVKAIYEYTSQHEDDLHFSCGQVIIITGEEDDEWYSGEYIDESGIQHKGIFPKNFVENHEPVAPPRPNRIIHVNETQSTAEPASQPIPSSAENSSPTVEPLPIPTEKTCVIRDPTSQPLTTDFSASLSKSYPGKSSQSQSPPQNTKLHSITSAPSQPSEKPVSNTLKDRIAAFNKAATPVIPFKQPGLSSRSANNFIKKPFVAPPPSKNAFVPLPKDQPIQRVYRRVEEKELSTKMSENKENSDRPLLATGEDLIEEEPPKQTSLKERIALLQKQQLEQASRHSDLNYKKDKSKRNNKKYADTSANIDHEDGNETLNERDKDCDASRKISIELEKEDSSNLSRQKLVGTDPETCGPNYTKPMKDAIEVISSLNEETRENEGKNTKLELQTGILDEDSSSISQCEYEPQQKNIIQSTSISDDNDNDDDNHDDDDDTEVDPEIKRKEELRARIAKMSGGMGMHGMIGPPCSLQFPSMISASKTKGNSCDRRPVEAKADSTQITPAPAAPPPNMSQTKPQDFDCDDMNAPSQRSSPLENTSQQANTPHVLPQEFIAPQTPISRPTPPTQINSRHSIIEKLVISEAISTSNKDIDSLSQDPCQESYVTKPSQLYSQESLTYDESVGLCRGKNTDSNQWSPGATILPMPNRIARPSPPTSNNHTLYQERPVSYSSPENDAINFSQDNPRSANTSHMNSTTTEEEEREESQSFHETSEAPAQIPKRLSQDVTRVLGFTDDAPQTLYNRSAPSLPPPLPKSAAPRGPPIPLQFVSSSRLSMDMPRSAPPPPPNNMPASWDQNDDEHNFQKYTVPKKRAPSVPSMIDPSFRHEGSEYDLYSASPPRSPYGVQERNSLQYSQRDPMTPAGARALPRKSIEISRSATITRRSTDITRISLDSGFVANDIDLAPMSFWWTQLNGIPAALQGKKDILFETEEKTSYQGGKTMIKKEIYVLFQDYSQTILSACFDSQNPADVKLEQTHEQPPSRLRQDQLEQAHENLGRRIYDEIITRKDSIVGDGTPQGLITELLNPLPNVLHPVGSRAYGALIYGNIANASVQQKDEIRPGDIITFRNSKFQGKHGPLNAKYSIEVGKPEHVGIVAEWDGTKKKIRAWEQGRESKKVKLESFKLEDLRSGEVKVWRVMPRSWVGWTVDK</sequence>
<feature type="compositionally biased region" description="Polar residues" evidence="3">
    <location>
        <begin position="532"/>
        <end position="547"/>
    </location>
</feature>
<dbReference type="EMBL" id="CAJHIT010000009">
    <property type="protein sequence ID" value="CAD6504779.1"/>
    <property type="molecule type" value="Genomic_DNA"/>
</dbReference>
<dbReference type="AlphaFoldDB" id="A0A9W4DN02"/>
<evidence type="ECO:0000313" key="5">
    <source>
        <dbReference type="EMBL" id="CAD6504779.1"/>
    </source>
</evidence>
<evidence type="ECO:0000259" key="4">
    <source>
        <dbReference type="PROSITE" id="PS50002"/>
    </source>
</evidence>
<feature type="compositionally biased region" description="Basic and acidic residues" evidence="3">
    <location>
        <begin position="231"/>
        <end position="250"/>
    </location>
</feature>
<dbReference type="CDD" id="cd11887">
    <property type="entry name" value="SH3_Bbc1"/>
    <property type="match status" value="1"/>
</dbReference>
<dbReference type="Pfam" id="PF25459">
    <property type="entry name" value="AIM3_BBC1_C"/>
    <property type="match status" value="1"/>
</dbReference>
<dbReference type="InterPro" id="IPR057402">
    <property type="entry name" value="AIM3_BBC1_C"/>
</dbReference>
<organism evidence="5 6">
    <name type="scientific">Blumeria graminis f. sp. triticale</name>
    <dbReference type="NCBI Taxonomy" id="1689686"/>
    <lineage>
        <taxon>Eukaryota</taxon>
        <taxon>Fungi</taxon>
        <taxon>Dikarya</taxon>
        <taxon>Ascomycota</taxon>
        <taxon>Pezizomycotina</taxon>
        <taxon>Leotiomycetes</taxon>
        <taxon>Erysiphales</taxon>
        <taxon>Erysiphaceae</taxon>
        <taxon>Blumeria</taxon>
    </lineage>
</organism>
<feature type="region of interest" description="Disordered" evidence="3">
    <location>
        <begin position="83"/>
        <end position="169"/>
    </location>
</feature>
<dbReference type="Pfam" id="PF00018">
    <property type="entry name" value="SH3_1"/>
    <property type="match status" value="1"/>
</dbReference>
<feature type="region of interest" description="Disordered" evidence="3">
    <location>
        <begin position="633"/>
        <end position="727"/>
    </location>
</feature>
<keyword evidence="1 2" id="KW-0728">SH3 domain</keyword>
<feature type="region of interest" description="Disordered" evidence="3">
    <location>
        <begin position="408"/>
        <end position="450"/>
    </location>
</feature>
<feature type="region of interest" description="Disordered" evidence="3">
    <location>
        <begin position="485"/>
        <end position="547"/>
    </location>
</feature>
<feature type="domain" description="SH3" evidence="4">
    <location>
        <begin position="3"/>
        <end position="67"/>
    </location>
</feature>
<protein>
    <submittedName>
        <fullName evidence="5">BgTH12-00282</fullName>
    </submittedName>
</protein>
<dbReference type="PANTHER" id="PTHR46026">
    <property type="entry name" value="RHO-TYPE GUANINE NUCLEOTIDE EXCHANGE FACTOR, ISOFORM F"/>
    <property type="match status" value="1"/>
</dbReference>